<name>A0A9N9D4D2_9GLOM</name>
<evidence type="ECO:0000313" key="1">
    <source>
        <dbReference type="EMBL" id="CAG8624844.1"/>
    </source>
</evidence>
<comment type="caution">
    <text evidence="1">The sequence shown here is derived from an EMBL/GenBank/DDBJ whole genome shotgun (WGS) entry which is preliminary data.</text>
</comment>
<reference evidence="1" key="1">
    <citation type="submission" date="2021-06" db="EMBL/GenBank/DDBJ databases">
        <authorList>
            <person name="Kallberg Y."/>
            <person name="Tangrot J."/>
            <person name="Rosling A."/>
        </authorList>
    </citation>
    <scope>NUCLEOTIDE SEQUENCE</scope>
    <source>
        <strain evidence="1">AZ414A</strain>
    </source>
</reference>
<dbReference type="Gene3D" id="1.10.10.10">
    <property type="entry name" value="Winged helix-like DNA-binding domain superfamily/Winged helix DNA-binding domain"/>
    <property type="match status" value="1"/>
</dbReference>
<evidence type="ECO:0000313" key="2">
    <source>
        <dbReference type="Proteomes" id="UP000789706"/>
    </source>
</evidence>
<dbReference type="EMBL" id="CAJVPK010003233">
    <property type="protein sequence ID" value="CAG8624844.1"/>
    <property type="molecule type" value="Genomic_DNA"/>
</dbReference>
<accession>A0A9N9D4D2</accession>
<keyword evidence="2" id="KW-1185">Reference proteome</keyword>
<proteinExistence type="predicted"/>
<sequence length="67" mass="7547">MSGPQDVHAKAIQQLWDREIQTAKEIQKRTGILRSTVYYNISKLKKLVVLVTEIVVVAPEKSLPEAS</sequence>
<dbReference type="OrthoDB" id="2471471at2759"/>
<dbReference type="AlphaFoldDB" id="A0A9N9D4D2"/>
<gene>
    <name evidence="1" type="ORF">DEBURN_LOCUS10521</name>
</gene>
<protein>
    <submittedName>
        <fullName evidence="1">5399_t:CDS:1</fullName>
    </submittedName>
</protein>
<dbReference type="Proteomes" id="UP000789706">
    <property type="component" value="Unassembled WGS sequence"/>
</dbReference>
<feature type="non-terminal residue" evidence="1">
    <location>
        <position position="67"/>
    </location>
</feature>
<dbReference type="InterPro" id="IPR036388">
    <property type="entry name" value="WH-like_DNA-bd_sf"/>
</dbReference>
<organism evidence="1 2">
    <name type="scientific">Diversispora eburnea</name>
    <dbReference type="NCBI Taxonomy" id="1213867"/>
    <lineage>
        <taxon>Eukaryota</taxon>
        <taxon>Fungi</taxon>
        <taxon>Fungi incertae sedis</taxon>
        <taxon>Mucoromycota</taxon>
        <taxon>Glomeromycotina</taxon>
        <taxon>Glomeromycetes</taxon>
        <taxon>Diversisporales</taxon>
        <taxon>Diversisporaceae</taxon>
        <taxon>Diversispora</taxon>
    </lineage>
</organism>